<dbReference type="RefSeq" id="WP_070395485.1">
    <property type="nucleotide sequence ID" value="NZ_CP017599.1"/>
</dbReference>
<dbReference type="OrthoDB" id="477505at2"/>
<name>A0A1D8TZU1_9CYAN</name>
<accession>A0A1D8TZU1</accession>
<dbReference type="InterPro" id="IPR027417">
    <property type="entry name" value="P-loop_NTPase"/>
</dbReference>
<dbReference type="Proteomes" id="UP000177870">
    <property type="component" value="Chromosome"/>
</dbReference>
<dbReference type="SUPFAM" id="SSF52540">
    <property type="entry name" value="P-loop containing nucleoside triphosphate hydrolases"/>
    <property type="match status" value="1"/>
</dbReference>
<dbReference type="EMBL" id="CP017599">
    <property type="protein sequence ID" value="AOX03093.1"/>
    <property type="molecule type" value="Genomic_DNA"/>
</dbReference>
<evidence type="ECO:0000313" key="2">
    <source>
        <dbReference type="Proteomes" id="UP000177870"/>
    </source>
</evidence>
<evidence type="ECO:0000313" key="1">
    <source>
        <dbReference type="EMBL" id="AOX03093.1"/>
    </source>
</evidence>
<dbReference type="STRING" id="1458985.BJP34_29875"/>
<dbReference type="AlphaFoldDB" id="A0A1D8TZU1"/>
<organism evidence="1 2">
    <name type="scientific">Moorena producens PAL-8-15-08-1</name>
    <dbReference type="NCBI Taxonomy" id="1458985"/>
    <lineage>
        <taxon>Bacteria</taxon>
        <taxon>Bacillati</taxon>
        <taxon>Cyanobacteriota</taxon>
        <taxon>Cyanophyceae</taxon>
        <taxon>Coleofasciculales</taxon>
        <taxon>Coleofasciculaceae</taxon>
        <taxon>Moorena</taxon>
    </lineage>
</organism>
<proteinExistence type="predicted"/>
<dbReference type="KEGG" id="mpro:BJP34_29875"/>
<reference evidence="2" key="1">
    <citation type="submission" date="2016-10" db="EMBL/GenBank/DDBJ databases">
        <title>Comparative genomics uncovers the prolific and rare metabolic potential of the cyanobacterial genus Moorea.</title>
        <authorList>
            <person name="Leao T."/>
            <person name="Castelao G."/>
            <person name="Korobeynikov A."/>
            <person name="Monroe E.A."/>
            <person name="Podell S."/>
            <person name="Glukhov E."/>
            <person name="Allen E."/>
            <person name="Gerwick W.H."/>
            <person name="Gerwick L."/>
        </authorList>
    </citation>
    <scope>NUCLEOTIDE SEQUENCE [LARGE SCALE GENOMIC DNA]</scope>
    <source>
        <strain evidence="2">PAL-8-15-08-1</strain>
    </source>
</reference>
<sequence>MTVNIQKFYKACNPSKTLTVEQPEDRNYYIDFSSVRGGKIIEELKDNITFFSMDEPTCELFTGHIGCGKSTELLRLKSELEEADFHVVYFESSQDLEMGDVDVGDILLAIARRVSESLDKIKLGEPKGFKKLLAGAAKLLLTEIELSGRVGVPGIGEVGVDTEGAVSLAVGIGEITAKAKDSPDLRSRLRQYLEPQTNRLLEVINQELLEPAIANLQQVGKQGLVVIVDNLDRVDASQKPWGRDQPEYLFVDRGAQLKGLHCHVVYTMPLALRFSNDYSALTQRFVVDPKVLPMVPVRLRDGTPHEQGMALLRQMVLARAFPDLEPGSRLARVKEVFDSPDTLDRLCYASGGHVRNLLRFLSTWIKKERRLPLSQGMLETVIRDRRNELTLPISDDEWELLCHVAKHKKVVGDEGYQVLIRSMFVYEYRDQDGSWFDVNPILAEAEGFKSCLAYTA</sequence>
<protein>
    <submittedName>
        <fullName evidence="1">KAP family P-loop domain-containing protein</fullName>
    </submittedName>
</protein>
<gene>
    <name evidence="1" type="ORF">BJP34_29875</name>
</gene>